<dbReference type="PANTHER" id="PTHR34387:SF1">
    <property type="entry name" value="PERIPLASMIC IMMUNOGENIC PROTEIN"/>
    <property type="match status" value="1"/>
</dbReference>
<protein>
    <submittedName>
        <fullName evidence="1">DUF541 domain-containing protein</fullName>
    </submittedName>
</protein>
<dbReference type="InterPro" id="IPR007497">
    <property type="entry name" value="SIMPL/DUF541"/>
</dbReference>
<dbReference type="InterPro" id="IPR052022">
    <property type="entry name" value="26kDa_periplasmic_antigen"/>
</dbReference>
<comment type="caution">
    <text evidence="1">The sequence shown here is derived from an EMBL/GenBank/DDBJ whole genome shotgun (WGS) entry which is preliminary data.</text>
</comment>
<dbReference type="EMBL" id="WIOL01000001">
    <property type="protein sequence ID" value="MQT16191.1"/>
    <property type="molecule type" value="Genomic_DNA"/>
</dbReference>
<organism evidence="1 2">
    <name type="scientific">Sandarakinorhabdus fusca</name>
    <dbReference type="NCBI Taxonomy" id="1439888"/>
    <lineage>
        <taxon>Bacteria</taxon>
        <taxon>Pseudomonadati</taxon>
        <taxon>Pseudomonadota</taxon>
        <taxon>Alphaproteobacteria</taxon>
        <taxon>Sphingomonadales</taxon>
        <taxon>Sphingosinicellaceae</taxon>
        <taxon>Sandarakinorhabdus</taxon>
    </lineage>
</organism>
<gene>
    <name evidence="1" type="ORF">F3168_02820</name>
</gene>
<dbReference type="Gene3D" id="3.30.70.2970">
    <property type="entry name" value="Protein of unknown function (DUF541), domain 2"/>
    <property type="match status" value="1"/>
</dbReference>
<evidence type="ECO:0000313" key="1">
    <source>
        <dbReference type="EMBL" id="MQT16191.1"/>
    </source>
</evidence>
<name>A0A7C9GQ32_9SPHN</name>
<accession>A0A7C9GQ32</accession>
<proteinExistence type="predicted"/>
<dbReference type="Proteomes" id="UP000481327">
    <property type="component" value="Unassembled WGS sequence"/>
</dbReference>
<evidence type="ECO:0000313" key="2">
    <source>
        <dbReference type="Proteomes" id="UP000481327"/>
    </source>
</evidence>
<dbReference type="PANTHER" id="PTHR34387">
    <property type="entry name" value="SLR1258 PROTEIN"/>
    <property type="match status" value="1"/>
</dbReference>
<sequence>MVAAAPAAAQTITLPPAATTLSLTVEGRTNRAPDMAEVSGGVVTTAATAAAAMAENATRMNAVVSAVRKAGLADRDIQTSGINLQPQYKYENNQPPVLTGYQATNTVNLRIRKIADTGKLLDTLVSVGANQINGPTFRVENSDAALDEARQAAVKTARARAELYAKATGMQIKRLLTLTESPSFDQGPRPMMMKMARDSEAAAPPTPVEPGEVALTINVTTVFELE</sequence>
<dbReference type="OrthoDB" id="9813144at2"/>
<dbReference type="Gene3D" id="3.30.110.170">
    <property type="entry name" value="Protein of unknown function (DUF541), domain 1"/>
    <property type="match status" value="1"/>
</dbReference>
<dbReference type="Pfam" id="PF04402">
    <property type="entry name" value="SIMPL"/>
    <property type="match status" value="1"/>
</dbReference>
<reference evidence="1 2" key="1">
    <citation type="submission" date="2019-09" db="EMBL/GenBank/DDBJ databases">
        <title>Polymorphobacter sp. isolated from a lake in China.</title>
        <authorList>
            <person name="Liu Z."/>
        </authorList>
    </citation>
    <scope>NUCLEOTIDE SEQUENCE [LARGE SCALE GENOMIC DNA]</scope>
    <source>
        <strain evidence="1 2">D40P</strain>
    </source>
</reference>
<keyword evidence="2" id="KW-1185">Reference proteome</keyword>
<dbReference type="AlphaFoldDB" id="A0A7C9GQ32"/>
<dbReference type="GO" id="GO:0006974">
    <property type="term" value="P:DNA damage response"/>
    <property type="evidence" value="ECO:0007669"/>
    <property type="project" value="TreeGrafter"/>
</dbReference>